<keyword evidence="1" id="KW-0175">Coiled coil</keyword>
<dbReference type="EMBL" id="CAXAMN010010524">
    <property type="protein sequence ID" value="CAK9031964.1"/>
    <property type="molecule type" value="Genomic_DNA"/>
</dbReference>
<organism evidence="2 3">
    <name type="scientific">Durusdinium trenchii</name>
    <dbReference type="NCBI Taxonomy" id="1381693"/>
    <lineage>
        <taxon>Eukaryota</taxon>
        <taxon>Sar</taxon>
        <taxon>Alveolata</taxon>
        <taxon>Dinophyceae</taxon>
        <taxon>Suessiales</taxon>
        <taxon>Symbiodiniaceae</taxon>
        <taxon>Durusdinium</taxon>
    </lineage>
</organism>
<dbReference type="Proteomes" id="UP001642484">
    <property type="component" value="Unassembled WGS sequence"/>
</dbReference>
<reference evidence="2 3" key="1">
    <citation type="submission" date="2024-02" db="EMBL/GenBank/DDBJ databases">
        <authorList>
            <person name="Chen Y."/>
            <person name="Shah S."/>
            <person name="Dougan E. K."/>
            <person name="Thang M."/>
            <person name="Chan C."/>
        </authorList>
    </citation>
    <scope>NUCLEOTIDE SEQUENCE [LARGE SCALE GENOMIC DNA]</scope>
</reference>
<evidence type="ECO:0000313" key="3">
    <source>
        <dbReference type="Proteomes" id="UP001642484"/>
    </source>
</evidence>
<name>A0ABP0KYP7_9DINO</name>
<evidence type="ECO:0000313" key="2">
    <source>
        <dbReference type="EMBL" id="CAK9031964.1"/>
    </source>
</evidence>
<keyword evidence="3" id="KW-1185">Reference proteome</keyword>
<comment type="caution">
    <text evidence="2">The sequence shown here is derived from an EMBL/GenBank/DDBJ whole genome shotgun (WGS) entry which is preliminary data.</text>
</comment>
<proteinExistence type="predicted"/>
<gene>
    <name evidence="2" type="ORF">CCMP2556_LOCUS18492</name>
</gene>
<evidence type="ECO:0000256" key="1">
    <source>
        <dbReference type="SAM" id="Coils"/>
    </source>
</evidence>
<sequence length="179" mass="19715">MSDDLVASWVCGGLSLAAKKLAGYELKQCRNAGKTVIGELKEMVKVQDYRKMATQLQLYAVKVAVVVLPLPPPLGRIIEQGVHLRLQRLAQDAGEELDSLEKKLDAKIRRTMSRELLRLGTAQARAAEEQVTEMLTLDGLLNDMVSKSSETSSQFATAMAQVTSFNRWAILEHDLATSS</sequence>
<feature type="coiled-coil region" evidence="1">
    <location>
        <begin position="83"/>
        <end position="110"/>
    </location>
</feature>
<accession>A0ABP0KYP7</accession>
<protein>
    <submittedName>
        <fullName evidence="2">Uncharacterized protein</fullName>
    </submittedName>
</protein>